<evidence type="ECO:0000256" key="2">
    <source>
        <dbReference type="ARBA" id="ARBA00022642"/>
    </source>
</evidence>
<dbReference type="SUPFAM" id="SSF52374">
    <property type="entry name" value="Nucleotidylyl transferase"/>
    <property type="match status" value="1"/>
</dbReference>
<evidence type="ECO:0000256" key="6">
    <source>
        <dbReference type="ARBA" id="ARBA00022840"/>
    </source>
</evidence>
<dbReference type="Gene3D" id="3.40.50.620">
    <property type="entry name" value="HUPs"/>
    <property type="match status" value="1"/>
</dbReference>
<dbReference type="InterPro" id="IPR005248">
    <property type="entry name" value="NadD/NMNAT"/>
</dbReference>
<comment type="caution">
    <text evidence="8">The sequence shown here is derived from an EMBL/GenBank/DDBJ whole genome shotgun (WGS) entry which is preliminary data.</text>
</comment>
<protein>
    <submittedName>
        <fullName evidence="8">Nicotinate-nucleotide adenylyltransferase</fullName>
    </submittedName>
</protein>
<keyword evidence="5" id="KW-0547">Nucleotide-binding</keyword>
<evidence type="ECO:0000256" key="4">
    <source>
        <dbReference type="ARBA" id="ARBA00022695"/>
    </source>
</evidence>
<dbReference type="EMBL" id="BAAAFR010000001">
    <property type="protein sequence ID" value="GAA0308051.1"/>
    <property type="molecule type" value="Genomic_DNA"/>
</dbReference>
<gene>
    <name evidence="8" type="primary">nadD</name>
    <name evidence="8" type="ORF">GCM10009129_01420</name>
</gene>
<evidence type="ECO:0000256" key="5">
    <source>
        <dbReference type="ARBA" id="ARBA00022741"/>
    </source>
</evidence>
<reference evidence="9" key="1">
    <citation type="journal article" date="2019" name="Int. J. Syst. Evol. Microbiol.">
        <title>The Global Catalogue of Microorganisms (GCM) 10K type strain sequencing project: providing services to taxonomists for standard genome sequencing and annotation.</title>
        <authorList>
            <consortium name="The Broad Institute Genomics Platform"/>
            <consortium name="The Broad Institute Genome Sequencing Center for Infectious Disease"/>
            <person name="Wu L."/>
            <person name="Ma J."/>
        </authorList>
    </citation>
    <scope>NUCLEOTIDE SEQUENCE [LARGE SCALE GENOMIC DNA]</scope>
    <source>
        <strain evidence="9">JCM 16343</strain>
    </source>
</reference>
<comment type="pathway">
    <text evidence="1">Cofactor biosynthesis; NAD(+) biosynthesis.</text>
</comment>
<dbReference type="Proteomes" id="UP001501787">
    <property type="component" value="Unassembled WGS sequence"/>
</dbReference>
<evidence type="ECO:0000256" key="7">
    <source>
        <dbReference type="ARBA" id="ARBA00023027"/>
    </source>
</evidence>
<evidence type="ECO:0000256" key="3">
    <source>
        <dbReference type="ARBA" id="ARBA00022679"/>
    </source>
</evidence>
<name>A0ABP3F6U3_9GAMM</name>
<dbReference type="PANTHER" id="PTHR39321:SF3">
    <property type="entry name" value="PHOSPHOPANTETHEINE ADENYLYLTRANSFERASE"/>
    <property type="match status" value="1"/>
</dbReference>
<proteinExistence type="predicted"/>
<evidence type="ECO:0000313" key="9">
    <source>
        <dbReference type="Proteomes" id="UP001501787"/>
    </source>
</evidence>
<accession>A0ABP3F6U3</accession>
<keyword evidence="9" id="KW-1185">Reference proteome</keyword>
<dbReference type="InterPro" id="IPR014729">
    <property type="entry name" value="Rossmann-like_a/b/a_fold"/>
</dbReference>
<dbReference type="PANTHER" id="PTHR39321">
    <property type="entry name" value="NICOTINATE-NUCLEOTIDE ADENYLYLTRANSFERASE-RELATED"/>
    <property type="match status" value="1"/>
</dbReference>
<keyword evidence="7" id="KW-0520">NAD</keyword>
<keyword evidence="4 8" id="KW-0548">Nucleotidyltransferase</keyword>
<dbReference type="CDD" id="cd02165">
    <property type="entry name" value="NMNAT"/>
    <property type="match status" value="1"/>
</dbReference>
<organism evidence="8 9">
    <name type="scientific">Psychrobacter aestuarii</name>
    <dbReference type="NCBI Taxonomy" id="556327"/>
    <lineage>
        <taxon>Bacteria</taxon>
        <taxon>Pseudomonadati</taxon>
        <taxon>Pseudomonadota</taxon>
        <taxon>Gammaproteobacteria</taxon>
        <taxon>Moraxellales</taxon>
        <taxon>Moraxellaceae</taxon>
        <taxon>Psychrobacter</taxon>
    </lineage>
</organism>
<evidence type="ECO:0000313" key="8">
    <source>
        <dbReference type="EMBL" id="GAA0308051.1"/>
    </source>
</evidence>
<keyword evidence="2" id="KW-0662">Pyridine nucleotide biosynthesis</keyword>
<dbReference type="GO" id="GO:0016779">
    <property type="term" value="F:nucleotidyltransferase activity"/>
    <property type="evidence" value="ECO:0007669"/>
    <property type="project" value="UniProtKB-KW"/>
</dbReference>
<keyword evidence="3" id="KW-0808">Transferase</keyword>
<evidence type="ECO:0000256" key="1">
    <source>
        <dbReference type="ARBA" id="ARBA00004790"/>
    </source>
</evidence>
<sequence>MAQAVYGTLQRWHAPQQTVSVSLLPNARSPFKDESTAPSHRLAMIRQAIMGTTIDVSELELWQTPPVYSIDSVRTLRERFPHDCLIFIMGMDSARTLDKWREGLGLTDHVHLWIFNRYHNTDSNRGTSIDPKVLAEQLPSDLQARVVPEVSSLLTPWQAGKGAIYIDPRPIPAIASTDIRDALNGAEPAPDRVPDTLHRRVYRYIIEHQLYSAGKFR</sequence>
<keyword evidence="6" id="KW-0067">ATP-binding</keyword>